<feature type="compositionally biased region" description="Basic and acidic residues" evidence="1">
    <location>
        <begin position="76"/>
        <end position="91"/>
    </location>
</feature>
<feature type="region of interest" description="Disordered" evidence="1">
    <location>
        <begin position="73"/>
        <end position="104"/>
    </location>
</feature>
<dbReference type="EMBL" id="GEEE01006552">
    <property type="protein sequence ID" value="JAP56673.1"/>
    <property type="molecule type" value="Transcribed_RNA"/>
</dbReference>
<feature type="region of interest" description="Disordered" evidence="1">
    <location>
        <begin position="36"/>
        <end position="59"/>
    </location>
</feature>
<evidence type="ECO:0000256" key="1">
    <source>
        <dbReference type="SAM" id="MobiDB-lite"/>
    </source>
</evidence>
<dbReference type="AlphaFoldDB" id="A0A0X3PXS8"/>
<proteinExistence type="predicted"/>
<protein>
    <submittedName>
        <fullName evidence="2">Uncharacterized protein</fullName>
    </submittedName>
</protein>
<accession>A0A0X3PXS8</accession>
<sequence length="104" mass="11541">MDKLSLVTSKGASGQNHAAWEEMFGWARCLQQQPPASANLRRTPHFPNQHSSTYRTGKGNFLAPPIAVLVSAGLRSRHDARPTGRVDEKSDLRRRRTTATSSTR</sequence>
<dbReference type="EMBL" id="GEEE01005550">
    <property type="protein sequence ID" value="JAP57675.1"/>
    <property type="molecule type" value="Transcribed_RNA"/>
</dbReference>
<gene>
    <name evidence="2" type="ORF">TR117206</name>
</gene>
<feature type="compositionally biased region" description="Polar residues" evidence="1">
    <location>
        <begin position="46"/>
        <end position="55"/>
    </location>
</feature>
<name>A0A0X3PXS8_SCHSO</name>
<reference evidence="2" key="1">
    <citation type="submission" date="2016-01" db="EMBL/GenBank/DDBJ databases">
        <title>Reference transcriptome for the parasite Schistocephalus solidus: insights into the molecular evolution of parasitism.</title>
        <authorList>
            <person name="Hebert F.O."/>
            <person name="Grambauer S."/>
            <person name="Barber I."/>
            <person name="Landry C.R."/>
            <person name="Aubin-Horth N."/>
        </authorList>
    </citation>
    <scope>NUCLEOTIDE SEQUENCE</scope>
</reference>
<evidence type="ECO:0000313" key="2">
    <source>
        <dbReference type="EMBL" id="JAP56673.1"/>
    </source>
</evidence>
<organism evidence="2">
    <name type="scientific">Schistocephalus solidus</name>
    <name type="common">Tapeworm</name>
    <dbReference type="NCBI Taxonomy" id="70667"/>
    <lineage>
        <taxon>Eukaryota</taxon>
        <taxon>Metazoa</taxon>
        <taxon>Spiralia</taxon>
        <taxon>Lophotrochozoa</taxon>
        <taxon>Platyhelminthes</taxon>
        <taxon>Cestoda</taxon>
        <taxon>Eucestoda</taxon>
        <taxon>Diphyllobothriidea</taxon>
        <taxon>Diphyllobothriidae</taxon>
        <taxon>Schistocephalus</taxon>
    </lineage>
</organism>